<protein>
    <submittedName>
        <fullName evidence="2">Uncharacterized protein</fullName>
    </submittedName>
</protein>
<dbReference type="AlphaFoldDB" id="A0AA39T4C6"/>
<evidence type="ECO:0000313" key="2">
    <source>
        <dbReference type="EMBL" id="KAK0463631.1"/>
    </source>
</evidence>
<accession>A0AA39T4C6</accession>
<reference evidence="2" key="1">
    <citation type="submission" date="2023-06" db="EMBL/GenBank/DDBJ databases">
        <authorList>
            <consortium name="Lawrence Berkeley National Laboratory"/>
            <person name="Ahrendt S."/>
            <person name="Sahu N."/>
            <person name="Indic B."/>
            <person name="Wong-Bajracharya J."/>
            <person name="Merenyi Z."/>
            <person name="Ke H.-M."/>
            <person name="Monk M."/>
            <person name="Kocsube S."/>
            <person name="Drula E."/>
            <person name="Lipzen A."/>
            <person name="Balint B."/>
            <person name="Henrissat B."/>
            <person name="Andreopoulos B."/>
            <person name="Martin F.M."/>
            <person name="Harder C.B."/>
            <person name="Rigling D."/>
            <person name="Ford K.L."/>
            <person name="Foster G.D."/>
            <person name="Pangilinan J."/>
            <person name="Papanicolaou A."/>
            <person name="Barry K."/>
            <person name="LaButti K."/>
            <person name="Viragh M."/>
            <person name="Koriabine M."/>
            <person name="Yan M."/>
            <person name="Riley R."/>
            <person name="Champramary S."/>
            <person name="Plett K.L."/>
            <person name="Tsai I.J."/>
            <person name="Slot J."/>
            <person name="Sipos G."/>
            <person name="Plett J."/>
            <person name="Nagy L.G."/>
            <person name="Grigoriev I.V."/>
        </authorList>
    </citation>
    <scope>NUCLEOTIDE SEQUENCE</scope>
    <source>
        <strain evidence="2">CCBAS 213</strain>
    </source>
</reference>
<feature type="compositionally biased region" description="Polar residues" evidence="1">
    <location>
        <begin position="98"/>
        <end position="107"/>
    </location>
</feature>
<dbReference type="EMBL" id="JAUEPS010000007">
    <property type="protein sequence ID" value="KAK0463631.1"/>
    <property type="molecule type" value="Genomic_DNA"/>
</dbReference>
<dbReference type="Proteomes" id="UP001175211">
    <property type="component" value="Unassembled WGS sequence"/>
</dbReference>
<feature type="compositionally biased region" description="Basic and acidic residues" evidence="1">
    <location>
        <begin position="86"/>
        <end position="96"/>
    </location>
</feature>
<dbReference type="GeneID" id="85355647"/>
<sequence>MNRPSFVFAPFGDNYVSFFFMPWHIGLTQSYHMSTARLPTRIQGYALFVRFAWAMIQMTLVKKRGGGDYETAHGSEQSTTNKSRKVGREHASDHGARPSSTGDSWTEASAEGLDTSSDISDCSDAILDDARFASDDSVSNTHHESVFKADAFIVYGRCLGISGIQ</sequence>
<proteinExistence type="predicted"/>
<organism evidence="2 3">
    <name type="scientific">Armillaria tabescens</name>
    <name type="common">Ringless honey mushroom</name>
    <name type="synonym">Agaricus tabescens</name>
    <dbReference type="NCBI Taxonomy" id="1929756"/>
    <lineage>
        <taxon>Eukaryota</taxon>
        <taxon>Fungi</taxon>
        <taxon>Dikarya</taxon>
        <taxon>Basidiomycota</taxon>
        <taxon>Agaricomycotina</taxon>
        <taxon>Agaricomycetes</taxon>
        <taxon>Agaricomycetidae</taxon>
        <taxon>Agaricales</taxon>
        <taxon>Marasmiineae</taxon>
        <taxon>Physalacriaceae</taxon>
        <taxon>Desarmillaria</taxon>
    </lineage>
</organism>
<evidence type="ECO:0000313" key="3">
    <source>
        <dbReference type="Proteomes" id="UP001175211"/>
    </source>
</evidence>
<evidence type="ECO:0000256" key="1">
    <source>
        <dbReference type="SAM" id="MobiDB-lite"/>
    </source>
</evidence>
<gene>
    <name evidence="2" type="ORF">EV420DRAFT_1519214</name>
</gene>
<name>A0AA39T4C6_ARMTA</name>
<feature type="region of interest" description="Disordered" evidence="1">
    <location>
        <begin position="67"/>
        <end position="117"/>
    </location>
</feature>
<keyword evidence="3" id="KW-1185">Reference proteome</keyword>
<dbReference type="RefSeq" id="XP_060334941.1">
    <property type="nucleotide sequence ID" value="XM_060472099.1"/>
</dbReference>
<comment type="caution">
    <text evidence="2">The sequence shown here is derived from an EMBL/GenBank/DDBJ whole genome shotgun (WGS) entry which is preliminary data.</text>
</comment>